<dbReference type="EMBL" id="WNKS01000011">
    <property type="protein sequence ID" value="MTV31832.1"/>
    <property type="molecule type" value="Genomic_DNA"/>
</dbReference>
<evidence type="ECO:0000256" key="3">
    <source>
        <dbReference type="ARBA" id="ARBA00022801"/>
    </source>
</evidence>
<dbReference type="InterPro" id="IPR006311">
    <property type="entry name" value="TAT_signal"/>
</dbReference>
<dbReference type="PROSITE" id="PS00523">
    <property type="entry name" value="SULFATASE_1"/>
    <property type="match status" value="1"/>
</dbReference>
<evidence type="ECO:0000313" key="8">
    <source>
        <dbReference type="EMBL" id="MTV31832.1"/>
    </source>
</evidence>
<keyword evidence="8" id="KW-0808">Transferase</keyword>
<keyword evidence="4" id="KW-0106">Calcium</keyword>
<dbReference type="GO" id="GO:0016740">
    <property type="term" value="F:transferase activity"/>
    <property type="evidence" value="ECO:0007669"/>
    <property type="project" value="UniProtKB-KW"/>
</dbReference>
<evidence type="ECO:0000256" key="4">
    <source>
        <dbReference type="ARBA" id="ARBA00022837"/>
    </source>
</evidence>
<dbReference type="GO" id="GO:0046872">
    <property type="term" value="F:metal ion binding"/>
    <property type="evidence" value="ECO:0007669"/>
    <property type="project" value="UniProtKB-KW"/>
</dbReference>
<organism evidence="8 9">
    <name type="scientific">Rhodoblastus acidophilus</name>
    <name type="common">Rhodopseudomonas acidophila</name>
    <dbReference type="NCBI Taxonomy" id="1074"/>
    <lineage>
        <taxon>Bacteria</taxon>
        <taxon>Pseudomonadati</taxon>
        <taxon>Pseudomonadota</taxon>
        <taxon>Alphaproteobacteria</taxon>
        <taxon>Hyphomicrobiales</taxon>
        <taxon>Rhodoblastaceae</taxon>
        <taxon>Rhodoblastus</taxon>
    </lineage>
</organism>
<evidence type="ECO:0000313" key="9">
    <source>
        <dbReference type="Proteomes" id="UP000439113"/>
    </source>
</evidence>
<feature type="compositionally biased region" description="Polar residues" evidence="6">
    <location>
        <begin position="467"/>
        <end position="482"/>
    </location>
</feature>
<dbReference type="CDD" id="cd16029">
    <property type="entry name" value="4-S"/>
    <property type="match status" value="1"/>
</dbReference>
<dbReference type="Gene3D" id="3.30.1120.10">
    <property type="match status" value="1"/>
</dbReference>
<evidence type="ECO:0000256" key="5">
    <source>
        <dbReference type="ARBA" id="ARBA00023180"/>
    </source>
</evidence>
<feature type="region of interest" description="Disordered" evidence="6">
    <location>
        <begin position="467"/>
        <end position="504"/>
    </location>
</feature>
<reference evidence="8 9" key="1">
    <citation type="submission" date="2019-11" db="EMBL/GenBank/DDBJ databases">
        <title>Whole-genome sequence of a Rhodoblastus acidophilus DSM 142.</title>
        <authorList>
            <person name="Kyndt J.A."/>
            <person name="Meyer T.E."/>
        </authorList>
    </citation>
    <scope>NUCLEOTIDE SEQUENCE [LARGE SCALE GENOMIC DNA]</scope>
    <source>
        <strain evidence="8 9">DSM 142</strain>
    </source>
</reference>
<dbReference type="SUPFAM" id="SSF53649">
    <property type="entry name" value="Alkaline phosphatase-like"/>
    <property type="match status" value="1"/>
</dbReference>
<comment type="similarity">
    <text evidence="1">Belongs to the sulfatase family.</text>
</comment>
<name>A0A6N8DML6_RHOAC</name>
<evidence type="ECO:0000256" key="6">
    <source>
        <dbReference type="SAM" id="MobiDB-lite"/>
    </source>
</evidence>
<evidence type="ECO:0000256" key="2">
    <source>
        <dbReference type="ARBA" id="ARBA00022723"/>
    </source>
</evidence>
<dbReference type="OrthoDB" id="9803751at2"/>
<comment type="caution">
    <text evidence="8">The sequence shown here is derived from an EMBL/GenBank/DDBJ whole genome shotgun (WGS) entry which is preliminary data.</text>
</comment>
<dbReference type="InterPro" id="IPR017850">
    <property type="entry name" value="Alkaline_phosphatase_core_sf"/>
</dbReference>
<dbReference type="PROSITE" id="PS00149">
    <property type="entry name" value="SULFATASE_2"/>
    <property type="match status" value="1"/>
</dbReference>
<sequence>MSEQHKAVRIDRRAILKGGTAVAAVGALSGWFGASCSARAETPSRPNIVYIVSDDQGWRDAGFNGSPDIRTPHLDKLARGGAVFDQFYALPMCTPSRATLMTGRYPFRYGLQTGVIPSGGAYGLALDEYLLPQALNDAGYRTAMVGKWHLGHARREFWPKQRGFDSFYGPLVGEIDHFRHTSHDVVDWYRDNTLLQEEGYDTDLFGAEAVKIIRNHDKTTPLFLYLAFTAPHTPYQAPKAWLDTYADIADDLRRAYAAQISAMDDAIGKVVTALDESRLRQNTLIVFHSDNGGTRSAMFAGESAVKGDLPPNNGVYRDGKGTLYEGGTRVAGFANWPGAIQAGHVKGPVHIADMYPTLAALAGAKTDKAKPMDGINVWSAVAKGEASPRTEVVYNIEPYRVGVRQGDLKLIWAPILPGKLELYDLADDPSETKNLAAANPQQVEKLQRRAEQLAKEAMPPLLFGQMVKTTFSAPPSTPQGDQPASPLPKAASKGFLSDLERADD</sequence>
<feature type="domain" description="Sulfatase N-terminal" evidence="7">
    <location>
        <begin position="46"/>
        <end position="364"/>
    </location>
</feature>
<dbReference type="Proteomes" id="UP000439113">
    <property type="component" value="Unassembled WGS sequence"/>
</dbReference>
<evidence type="ECO:0000256" key="1">
    <source>
        <dbReference type="ARBA" id="ARBA00008779"/>
    </source>
</evidence>
<dbReference type="InterPro" id="IPR047115">
    <property type="entry name" value="ARSB"/>
</dbReference>
<dbReference type="InterPro" id="IPR024607">
    <property type="entry name" value="Sulfatase_CS"/>
</dbReference>
<dbReference type="InterPro" id="IPR000917">
    <property type="entry name" value="Sulfatase_N"/>
</dbReference>
<keyword evidence="3 8" id="KW-0378">Hydrolase</keyword>
<evidence type="ECO:0000259" key="7">
    <source>
        <dbReference type="Pfam" id="PF00884"/>
    </source>
</evidence>
<keyword evidence="2" id="KW-0479">Metal-binding</keyword>
<dbReference type="AlphaFoldDB" id="A0A6N8DML6"/>
<dbReference type="PANTHER" id="PTHR10342:SF274">
    <property type="entry name" value="ARYLSULFATASE B"/>
    <property type="match status" value="1"/>
</dbReference>
<proteinExistence type="inferred from homology"/>
<gene>
    <name evidence="8" type="ORF">GJ654_12635</name>
</gene>
<dbReference type="GO" id="GO:0008484">
    <property type="term" value="F:sulfuric ester hydrolase activity"/>
    <property type="evidence" value="ECO:0007669"/>
    <property type="project" value="InterPro"/>
</dbReference>
<protein>
    <submittedName>
        <fullName evidence="8">Sulfatase-like hydrolase/transferase</fullName>
    </submittedName>
</protein>
<dbReference type="Gene3D" id="3.40.720.10">
    <property type="entry name" value="Alkaline Phosphatase, subunit A"/>
    <property type="match status" value="1"/>
</dbReference>
<accession>A0A6N8DML6</accession>
<dbReference type="PANTHER" id="PTHR10342">
    <property type="entry name" value="ARYLSULFATASE"/>
    <property type="match status" value="1"/>
</dbReference>
<dbReference type="PROSITE" id="PS51318">
    <property type="entry name" value="TAT"/>
    <property type="match status" value="1"/>
</dbReference>
<keyword evidence="5" id="KW-0325">Glycoprotein</keyword>
<dbReference type="Pfam" id="PF00884">
    <property type="entry name" value="Sulfatase"/>
    <property type="match status" value="1"/>
</dbReference>
<dbReference type="RefSeq" id="WP_155446516.1">
    <property type="nucleotide sequence ID" value="NZ_JAOQNR010000015.1"/>
</dbReference>